<dbReference type="InterPro" id="IPR009936">
    <property type="entry name" value="DUF1468"/>
</dbReference>
<dbReference type="Proteomes" id="UP000294739">
    <property type="component" value="Unassembled WGS sequence"/>
</dbReference>
<keyword evidence="2" id="KW-0472">Membrane</keyword>
<evidence type="ECO:0000256" key="1">
    <source>
        <dbReference type="SAM" id="MobiDB-lite"/>
    </source>
</evidence>
<keyword evidence="2" id="KW-0812">Transmembrane</keyword>
<organism evidence="4 5">
    <name type="scientific">Jiangella asiatica</name>
    <dbReference type="NCBI Taxonomy" id="2530372"/>
    <lineage>
        <taxon>Bacteria</taxon>
        <taxon>Bacillati</taxon>
        <taxon>Actinomycetota</taxon>
        <taxon>Actinomycetes</taxon>
        <taxon>Jiangellales</taxon>
        <taxon>Jiangellaceae</taxon>
        <taxon>Jiangella</taxon>
    </lineage>
</organism>
<gene>
    <name evidence="4" type="ORF">E1269_09225</name>
</gene>
<sequence length="233" mass="24620">MVPGDPGRHARADRDDARGRHGDVHVERRHPGADRRGRRSARVHPGLGRSGDARDGRERLRGVPPVTDAEVIGHRDGEVDPAPSPRFVRACFAVLFAAAAGLTVSVRLTMPVGSIANTEPGFWPFWVALLTTLLLGFAQVRPAILLDRAEAITGAEARGLALALPVLLLAVPALGQLGVATTTAFVTLYWCKAVVGSSWRTSVVTAAAASAGILVIFLYLLDVPFPAGTLTGF</sequence>
<evidence type="ECO:0000313" key="4">
    <source>
        <dbReference type="EMBL" id="TDE11441.1"/>
    </source>
</evidence>
<dbReference type="InParanoid" id="A0A4R5DHP2"/>
<dbReference type="EMBL" id="SMKZ01000010">
    <property type="protein sequence ID" value="TDE11441.1"/>
    <property type="molecule type" value="Genomic_DNA"/>
</dbReference>
<accession>A0A4R5DHP2</accession>
<feature type="region of interest" description="Disordered" evidence="1">
    <location>
        <begin position="1"/>
        <end position="64"/>
    </location>
</feature>
<feature type="domain" description="DUF1468" evidence="3">
    <location>
        <begin position="92"/>
        <end position="226"/>
    </location>
</feature>
<feature type="transmembrane region" description="Helical" evidence="2">
    <location>
        <begin position="203"/>
        <end position="221"/>
    </location>
</feature>
<feature type="transmembrane region" description="Helical" evidence="2">
    <location>
        <begin position="87"/>
        <end position="110"/>
    </location>
</feature>
<feature type="transmembrane region" description="Helical" evidence="2">
    <location>
        <begin position="160"/>
        <end position="191"/>
    </location>
</feature>
<evidence type="ECO:0000256" key="2">
    <source>
        <dbReference type="SAM" id="Phobius"/>
    </source>
</evidence>
<dbReference type="AlphaFoldDB" id="A0A4R5DHP2"/>
<comment type="caution">
    <text evidence="4">The sequence shown here is derived from an EMBL/GenBank/DDBJ whole genome shotgun (WGS) entry which is preliminary data.</text>
</comment>
<dbReference type="Pfam" id="PF07331">
    <property type="entry name" value="TctB"/>
    <property type="match status" value="1"/>
</dbReference>
<protein>
    <recommendedName>
        <fullName evidence="3">DUF1468 domain-containing protein</fullName>
    </recommendedName>
</protein>
<reference evidence="4 5" key="1">
    <citation type="submission" date="2019-03" db="EMBL/GenBank/DDBJ databases">
        <title>Draft genome sequences of novel Actinobacteria.</title>
        <authorList>
            <person name="Sahin N."/>
            <person name="Ay H."/>
            <person name="Saygin H."/>
        </authorList>
    </citation>
    <scope>NUCLEOTIDE SEQUENCE [LARGE SCALE GENOMIC DNA]</scope>
    <source>
        <strain evidence="4 5">5K138</strain>
    </source>
</reference>
<feature type="compositionally biased region" description="Basic and acidic residues" evidence="1">
    <location>
        <begin position="1"/>
        <end position="35"/>
    </location>
</feature>
<proteinExistence type="predicted"/>
<evidence type="ECO:0000259" key="3">
    <source>
        <dbReference type="Pfam" id="PF07331"/>
    </source>
</evidence>
<name>A0A4R5DHP2_9ACTN</name>
<keyword evidence="2" id="KW-1133">Transmembrane helix</keyword>
<keyword evidence="5" id="KW-1185">Reference proteome</keyword>
<feature type="transmembrane region" description="Helical" evidence="2">
    <location>
        <begin position="122"/>
        <end position="140"/>
    </location>
</feature>
<feature type="compositionally biased region" description="Basic and acidic residues" evidence="1">
    <location>
        <begin position="51"/>
        <end position="61"/>
    </location>
</feature>
<evidence type="ECO:0000313" key="5">
    <source>
        <dbReference type="Proteomes" id="UP000294739"/>
    </source>
</evidence>